<keyword evidence="3" id="KW-1185">Reference proteome</keyword>
<reference evidence="2" key="1">
    <citation type="journal article" date="2014" name="Int. J. Syst. Evol. Microbiol.">
        <title>Complete genome sequence of Corynebacterium casei LMG S-19264T (=DSM 44701T), isolated from a smear-ripened cheese.</title>
        <authorList>
            <consortium name="US DOE Joint Genome Institute (JGI-PGF)"/>
            <person name="Walter F."/>
            <person name="Albersmeier A."/>
            <person name="Kalinowski J."/>
            <person name="Ruckert C."/>
        </authorList>
    </citation>
    <scope>NUCLEOTIDE SEQUENCE</scope>
    <source>
        <strain evidence="2">VKM Ac-2007</strain>
    </source>
</reference>
<reference evidence="2" key="2">
    <citation type="submission" date="2023-01" db="EMBL/GenBank/DDBJ databases">
        <authorList>
            <person name="Sun Q."/>
            <person name="Evtushenko L."/>
        </authorList>
    </citation>
    <scope>NUCLEOTIDE SEQUENCE</scope>
    <source>
        <strain evidence="2">VKM Ac-2007</strain>
    </source>
</reference>
<organism evidence="2 3">
    <name type="scientific">Streptosporangium carneum</name>
    <dbReference type="NCBI Taxonomy" id="47481"/>
    <lineage>
        <taxon>Bacteria</taxon>
        <taxon>Bacillati</taxon>
        <taxon>Actinomycetota</taxon>
        <taxon>Actinomycetes</taxon>
        <taxon>Streptosporangiales</taxon>
        <taxon>Streptosporangiaceae</taxon>
        <taxon>Streptosporangium</taxon>
    </lineage>
</organism>
<accession>A0A9W6I8C1</accession>
<dbReference type="AlphaFoldDB" id="A0A9W6I8C1"/>
<name>A0A9W6I8C1_9ACTN</name>
<comment type="caution">
    <text evidence="2">The sequence shown here is derived from an EMBL/GenBank/DDBJ whole genome shotgun (WGS) entry which is preliminary data.</text>
</comment>
<evidence type="ECO:0000313" key="3">
    <source>
        <dbReference type="Proteomes" id="UP001143474"/>
    </source>
</evidence>
<evidence type="ECO:0000313" key="2">
    <source>
        <dbReference type="EMBL" id="GLK13950.1"/>
    </source>
</evidence>
<dbReference type="Proteomes" id="UP001143474">
    <property type="component" value="Unassembled WGS sequence"/>
</dbReference>
<evidence type="ECO:0000256" key="1">
    <source>
        <dbReference type="SAM" id="MobiDB-lite"/>
    </source>
</evidence>
<sequence length="140" mass="14875">MGRERMAEGGVVGAVAHKDHRRQRRRPETPHQTGVALEAVPISAEWTTKRLLGEVALAAGTGIGGSGPNSRSERVANAALGVLARPGGMEVVAQLSRVQAKVRRKSILAKVKQILEATKAFLLAADATVTDPSITRQLRI</sequence>
<proteinExistence type="predicted"/>
<protein>
    <submittedName>
        <fullName evidence="2">Uncharacterized protein</fullName>
    </submittedName>
</protein>
<feature type="region of interest" description="Disordered" evidence="1">
    <location>
        <begin position="1"/>
        <end position="34"/>
    </location>
</feature>
<dbReference type="EMBL" id="BSEV01000027">
    <property type="protein sequence ID" value="GLK13950.1"/>
    <property type="molecule type" value="Genomic_DNA"/>
</dbReference>
<gene>
    <name evidence="2" type="ORF">GCM10017600_73620</name>
</gene>